<comment type="caution">
    <text evidence="6">The sequence shown here is derived from an EMBL/GenBank/DDBJ whole genome shotgun (WGS) entry which is preliminary data.</text>
</comment>
<feature type="domain" description="HTH luxR-type" evidence="5">
    <location>
        <begin position="105"/>
        <end position="162"/>
    </location>
</feature>
<dbReference type="PANTHER" id="PTHR44688">
    <property type="entry name" value="DNA-BINDING TRANSCRIPTIONAL ACTIVATOR DEVR_DOSR"/>
    <property type="match status" value="1"/>
</dbReference>
<evidence type="ECO:0000256" key="4">
    <source>
        <dbReference type="SAM" id="Phobius"/>
    </source>
</evidence>
<dbReference type="PANTHER" id="PTHR44688:SF16">
    <property type="entry name" value="DNA-BINDING TRANSCRIPTIONAL ACTIVATOR DEVR_DOSR"/>
    <property type="match status" value="1"/>
</dbReference>
<feature type="transmembrane region" description="Helical" evidence="4">
    <location>
        <begin position="17"/>
        <end position="35"/>
    </location>
</feature>
<evidence type="ECO:0000313" key="6">
    <source>
        <dbReference type="EMBL" id="THD74940.1"/>
    </source>
</evidence>
<dbReference type="Pfam" id="PF00196">
    <property type="entry name" value="GerE"/>
    <property type="match status" value="1"/>
</dbReference>
<dbReference type="CDD" id="cd06170">
    <property type="entry name" value="LuxR_C_like"/>
    <property type="match status" value="1"/>
</dbReference>
<keyword evidence="4" id="KW-0472">Membrane</keyword>
<protein>
    <submittedName>
        <fullName evidence="6">LuxR family transcriptional regulator</fullName>
    </submittedName>
</protein>
<dbReference type="InterPro" id="IPR000792">
    <property type="entry name" value="Tscrpt_reg_LuxR_C"/>
</dbReference>
<keyword evidence="3" id="KW-0804">Transcription</keyword>
<dbReference type="EMBL" id="SSMD01000003">
    <property type="protein sequence ID" value="THD74940.1"/>
    <property type="molecule type" value="Genomic_DNA"/>
</dbReference>
<keyword evidence="4" id="KW-1133">Transmembrane helix</keyword>
<keyword evidence="4" id="KW-0812">Transmembrane</keyword>
<evidence type="ECO:0000256" key="3">
    <source>
        <dbReference type="ARBA" id="ARBA00023163"/>
    </source>
</evidence>
<dbReference type="SMART" id="SM00421">
    <property type="entry name" value="HTH_LUXR"/>
    <property type="match status" value="1"/>
</dbReference>
<feature type="transmembrane region" description="Helical" evidence="4">
    <location>
        <begin position="55"/>
        <end position="78"/>
    </location>
</feature>
<evidence type="ECO:0000256" key="2">
    <source>
        <dbReference type="ARBA" id="ARBA00023125"/>
    </source>
</evidence>
<accession>A0A4S3MA36</accession>
<reference evidence="6 7" key="1">
    <citation type="submission" date="2019-04" db="EMBL/GenBank/DDBJ databases">
        <title>Draft genome sequence of Youngimonas vesicularis.</title>
        <authorList>
            <person name="Hameed A."/>
        </authorList>
    </citation>
    <scope>NUCLEOTIDE SEQUENCE [LARGE SCALE GENOMIC DNA]</scope>
    <source>
        <strain evidence="6 7">CC-AMW-E</strain>
    </source>
</reference>
<dbReference type="OrthoDB" id="8277135at2"/>
<keyword evidence="7" id="KW-1185">Reference proteome</keyword>
<sequence>MESIEAVTTKSLKRKSLGLILLILVQAFAAVFFLSDTFADIWETRALHLNFHSGIELAAALSLALSVAVEIRFLLVMLRRQESMERGLSIASGALHDLMDSYFRQWGLTPSEQDVATFAIKGASIAEIAALRGCAEGTVKAHLNAIYRKSGAAGRGELVSLLIEDLMSQPLVSEPASENAQSPAE</sequence>
<evidence type="ECO:0000313" key="7">
    <source>
        <dbReference type="Proteomes" id="UP000306113"/>
    </source>
</evidence>
<dbReference type="GO" id="GO:0006355">
    <property type="term" value="P:regulation of DNA-templated transcription"/>
    <property type="evidence" value="ECO:0007669"/>
    <property type="project" value="InterPro"/>
</dbReference>
<dbReference type="InterPro" id="IPR036388">
    <property type="entry name" value="WH-like_DNA-bd_sf"/>
</dbReference>
<dbReference type="SUPFAM" id="SSF46894">
    <property type="entry name" value="C-terminal effector domain of the bipartite response regulators"/>
    <property type="match status" value="1"/>
</dbReference>
<organism evidence="6 7">
    <name type="scientific">Thalassobius vesicularis</name>
    <dbReference type="NCBI Taxonomy" id="1294297"/>
    <lineage>
        <taxon>Bacteria</taxon>
        <taxon>Pseudomonadati</taxon>
        <taxon>Pseudomonadota</taxon>
        <taxon>Alphaproteobacteria</taxon>
        <taxon>Rhodobacterales</taxon>
        <taxon>Roseobacteraceae</taxon>
        <taxon>Thalassovita</taxon>
    </lineage>
</organism>
<keyword evidence="2" id="KW-0238">DNA-binding</keyword>
<dbReference type="Gene3D" id="1.10.10.10">
    <property type="entry name" value="Winged helix-like DNA-binding domain superfamily/Winged helix DNA-binding domain"/>
    <property type="match status" value="1"/>
</dbReference>
<dbReference type="InterPro" id="IPR016032">
    <property type="entry name" value="Sig_transdc_resp-reg_C-effctor"/>
</dbReference>
<dbReference type="Proteomes" id="UP000306113">
    <property type="component" value="Unassembled WGS sequence"/>
</dbReference>
<dbReference type="PRINTS" id="PR00038">
    <property type="entry name" value="HTHLUXR"/>
</dbReference>
<name>A0A4S3MA36_9RHOB</name>
<dbReference type="AlphaFoldDB" id="A0A4S3MA36"/>
<dbReference type="GO" id="GO:0003677">
    <property type="term" value="F:DNA binding"/>
    <property type="evidence" value="ECO:0007669"/>
    <property type="project" value="UniProtKB-KW"/>
</dbReference>
<keyword evidence="1" id="KW-0805">Transcription regulation</keyword>
<evidence type="ECO:0000256" key="1">
    <source>
        <dbReference type="ARBA" id="ARBA00023015"/>
    </source>
</evidence>
<gene>
    <name evidence="6" type="ORF">E7681_08270</name>
</gene>
<evidence type="ECO:0000259" key="5">
    <source>
        <dbReference type="SMART" id="SM00421"/>
    </source>
</evidence>
<proteinExistence type="predicted"/>